<evidence type="ECO:0000259" key="2">
    <source>
        <dbReference type="Pfam" id="PF24536"/>
    </source>
</evidence>
<dbReference type="PROSITE" id="PS51221">
    <property type="entry name" value="TTL"/>
    <property type="match status" value="1"/>
</dbReference>
<dbReference type="Gene3D" id="3.30.470.20">
    <property type="entry name" value="ATP-grasp fold, B domain"/>
    <property type="match status" value="1"/>
</dbReference>
<dbReference type="PANTHER" id="PTHR14776:SF1">
    <property type="entry name" value="CADHERIN-LIKE AND PC-ESTERASE DOMAIN-CONTAINING PROTEIN 1"/>
    <property type="match status" value="1"/>
</dbReference>
<dbReference type="PANTHER" id="PTHR14776">
    <property type="entry name" value="CADHERIN-LIKE AND PC-ESTERASE DOMAIN-CONTAINING PROTEIN 1"/>
    <property type="match status" value="1"/>
</dbReference>
<dbReference type="KEGG" id="lak:112041944"/>
<dbReference type="RefSeq" id="XP_023931499.1">
    <property type="nucleotide sequence ID" value="XM_024075731.1"/>
</dbReference>
<dbReference type="InParanoid" id="A0A2R2MMS0"/>
<evidence type="ECO:0000313" key="3">
    <source>
        <dbReference type="Proteomes" id="UP000085678"/>
    </source>
</evidence>
<reference evidence="4" key="2">
    <citation type="submission" date="2025-08" db="UniProtKB">
        <authorList>
            <consortium name="RefSeq"/>
        </authorList>
    </citation>
    <scope>IDENTIFICATION</scope>
</reference>
<feature type="domain" description="Cadherin-like beta-sandwich-like" evidence="1">
    <location>
        <begin position="689"/>
        <end position="772"/>
    </location>
</feature>
<feature type="domain" description="NXPE C-terminal" evidence="2">
    <location>
        <begin position="858"/>
        <end position="982"/>
    </location>
</feature>
<dbReference type="InterPro" id="IPR057106">
    <property type="entry name" value="NXPE4_C"/>
</dbReference>
<dbReference type="Pfam" id="PF12733">
    <property type="entry name" value="Cadherin-like"/>
    <property type="match status" value="1"/>
</dbReference>
<dbReference type="AlphaFoldDB" id="A0A2R2MMS0"/>
<sequence>MLRCRWRLGSQAMREMFGVILLLASLSVLITYQISKGLLQKTSDGVLELQIQVDQRFHELRRVLHTSRHGEGGGAGAPAEVVPRENVTFNSGTLGRRLRLYRQDGIQRQITPLYRKLKKLEDVYLDRLGRREKVALVRGSSVAVLRDLPLYEQVLKGHGFSVRKPVWYERQQGDRAVQEGHGGKEEDGGSATVGMGVRDDWLVLLCLSFTDGDNGYCLRREEYRKLYNYQKVNRIPGVRGTLWRKDALCNTMNAVSNIPDLKTTQLYLPCYVMPAQYSQYIQDIAKSTEPDVRWIYKPNTPGGGVEVVSTENKVDLLRFKTTEGVLQRLFENPLLLFGSPFNVRVYVAVTSVAPLRAYVYSEGLVQYRQDVKNNFKKVPNRSWFLTQLRHYLTHNFGKEAATVAFHNMESVVLQTLLLAESTLVAHFSGFSQDSHSRPYRCQNCYQLLAFDVIFNSTFYPAVVEVNGQPDMQEGHEGGNNWASNVVKRGAADELLSMLFSRTSVVDDVVRAVKELDSNIGIVDVSCQSWHKFCLTEQDLIYMMDTRREYMNKGNYHQLYPSPSADVYMPLLHSIQKNSLGSRLRTAYPGLSENALERVHRHPTAELHDVIMRMEHFYHNPESLEDSYDDLNVPVKDEIKLTATEDIQLIKNVYVKPNGKLGITTEEECSEDEELKPYLSAIHTDPPIKLQPSFRATSTEYQATVPYNVLLVKVWATARSCDCEVRLQDTYGPSRPMNYTLGIGSNRVTFHVVDIGHSEPWVINSYTLTIYRESRSERVQESKMGDQQAACQLQQDCDLRLAPDQPCGVQTSAYTSWDTFQQHRAQLPHCHTGDNTGVWYIPCGQCNDENSCDWSQAVWQPDTCRHHIMPRGEVKQCLSKKKLMFIGDSTNRGMMHYIMEQINGSLSEWDKTHNIKVYSNINNNSTMVSFAYYPQFWLPTARRPVFEKALYQLFKRSEAIDNSSSTVLVVGGVQWLGAHHLSVLKNFLDREGWTGIQVIIKGLGSGFHLKVEGLMCLSLEEQRKQVKHNEELMESAKSLGYDVVDTFAMTVSRFKEFLQGRCACHFHRVTEIRDRRKRQTGQGISSPIRYHVEGEINTAYSEILINRMCDKRR</sequence>
<accession>A0A2R2MMS0</accession>
<organism evidence="3 4">
    <name type="scientific">Lingula anatina</name>
    <name type="common">Brachiopod</name>
    <name type="synonym">Lingula unguis</name>
    <dbReference type="NCBI Taxonomy" id="7574"/>
    <lineage>
        <taxon>Eukaryota</taxon>
        <taxon>Metazoa</taxon>
        <taxon>Spiralia</taxon>
        <taxon>Lophotrochozoa</taxon>
        <taxon>Brachiopoda</taxon>
        <taxon>Linguliformea</taxon>
        <taxon>Lingulata</taxon>
        <taxon>Lingulida</taxon>
        <taxon>Linguloidea</taxon>
        <taxon>Lingulidae</taxon>
        <taxon>Lingula</taxon>
    </lineage>
</organism>
<reference evidence="4" key="1">
    <citation type="journal article" date="2015" name="Nat. Commun.">
        <title>The Lingula genome provides insights into brachiopod evolution and the origin of phosphate biomineralization.</title>
        <authorList>
            <person name="Luo Y.J."/>
            <person name="Takeuchi T."/>
            <person name="Koyanagi R."/>
            <person name="Yamada L."/>
            <person name="Kanda M."/>
            <person name="Khalturina M."/>
            <person name="Fujie M."/>
            <person name="Yamasaki S.I."/>
            <person name="Endo K."/>
            <person name="Satoh N."/>
        </authorList>
    </citation>
    <scope>NUCLEOTIDE SEQUENCE</scope>
</reference>
<keyword evidence="3" id="KW-1185">Reference proteome</keyword>
<proteinExistence type="predicted"/>
<evidence type="ECO:0000313" key="4">
    <source>
        <dbReference type="RefSeq" id="XP_023931499.1"/>
    </source>
</evidence>
<name>A0A2R2MMS0_LINAN</name>
<protein>
    <submittedName>
        <fullName evidence="4">Cadherin-like and PC-esterase domain-containing protein 1</fullName>
    </submittedName>
</protein>
<dbReference type="OrthoDB" id="2016263at2759"/>
<dbReference type="Proteomes" id="UP000085678">
    <property type="component" value="Unplaced"/>
</dbReference>
<gene>
    <name evidence="4" type="primary">LOC112041944</name>
</gene>
<dbReference type="InterPro" id="IPR025883">
    <property type="entry name" value="Cadherin-like_domain"/>
</dbReference>
<evidence type="ECO:0000259" key="1">
    <source>
        <dbReference type="Pfam" id="PF12733"/>
    </source>
</evidence>
<dbReference type="GeneID" id="112041944"/>
<dbReference type="Pfam" id="PF24536">
    <property type="entry name" value="NXPE4_C"/>
    <property type="match status" value="1"/>
</dbReference>
<dbReference type="Pfam" id="PF03133">
    <property type="entry name" value="TTL"/>
    <property type="match status" value="1"/>
</dbReference>
<dbReference type="InterPro" id="IPR004344">
    <property type="entry name" value="TTL/TTLL_fam"/>
</dbReference>